<evidence type="ECO:0000313" key="1">
    <source>
        <dbReference type="EMBL" id="MFD2999140.1"/>
    </source>
</evidence>
<comment type="caution">
    <text evidence="1">The sequence shown here is derived from an EMBL/GenBank/DDBJ whole genome shotgun (WGS) entry which is preliminary data.</text>
</comment>
<dbReference type="Proteomes" id="UP001597641">
    <property type="component" value="Unassembled WGS sequence"/>
</dbReference>
<sequence length="426" mass="48572">MKKIIIVSPHFPPSNLAAVHRSRLFAKHLPFFGWEPIILTVHHKFYEEAPDWNLNKLVSESLKVEKVSALPVKPVRLLGDIGLRGGLNLFAKLLSLVKKEQPDFIYIPIPSFYAALLGRAIHAVTGVPYGIDYIDPWVHFFPGSEKRFSRHWWSTKFAAYLEPIAVKHAKLITGVAEGYYLPVLERNLHLKKRSVQAYMPYGGEKEDHIALKKLNLRPYLFDKKRGKHIFVYAGAMLPKAYKPLDCILQVIQENEAYFNNTEFHFIGTGKTPNDPEGYNIKDYAIEYNLWEKVIYEYPKRIPYLDVLTHLNVADGVFVLGSTEPHYTPSKVYQGILSEKPVFAVLHEKSSASKVIVESNAGIVLNFAGESDINTIKTTFLQKIKEYQQFANDFDPAQVDHSAFELYSALNVTKVLAEHLDMAIDKK</sequence>
<protein>
    <recommendedName>
        <fullName evidence="3">Glycosyltransferase involved in cell wall biosynthesis</fullName>
    </recommendedName>
</protein>
<dbReference type="EMBL" id="JBHUOX010000001">
    <property type="protein sequence ID" value="MFD2999140.1"/>
    <property type="molecule type" value="Genomic_DNA"/>
</dbReference>
<keyword evidence="2" id="KW-1185">Reference proteome</keyword>
<name>A0ABW6BPF5_9BACT</name>
<accession>A0ABW6BPF5</accession>
<dbReference type="RefSeq" id="WP_377480158.1">
    <property type="nucleotide sequence ID" value="NZ_JBHUOX010000001.1"/>
</dbReference>
<gene>
    <name evidence="1" type="ORF">ACFS7Z_02120</name>
</gene>
<evidence type="ECO:0008006" key="3">
    <source>
        <dbReference type="Google" id="ProtNLM"/>
    </source>
</evidence>
<organism evidence="1 2">
    <name type="scientific">Pontibacter toksunensis</name>
    <dbReference type="NCBI Taxonomy" id="1332631"/>
    <lineage>
        <taxon>Bacteria</taxon>
        <taxon>Pseudomonadati</taxon>
        <taxon>Bacteroidota</taxon>
        <taxon>Cytophagia</taxon>
        <taxon>Cytophagales</taxon>
        <taxon>Hymenobacteraceae</taxon>
        <taxon>Pontibacter</taxon>
    </lineage>
</organism>
<reference evidence="2" key="1">
    <citation type="journal article" date="2019" name="Int. J. Syst. Evol. Microbiol.">
        <title>The Global Catalogue of Microorganisms (GCM) 10K type strain sequencing project: providing services to taxonomists for standard genome sequencing and annotation.</title>
        <authorList>
            <consortium name="The Broad Institute Genomics Platform"/>
            <consortium name="The Broad Institute Genome Sequencing Center for Infectious Disease"/>
            <person name="Wu L."/>
            <person name="Ma J."/>
        </authorList>
    </citation>
    <scope>NUCLEOTIDE SEQUENCE [LARGE SCALE GENOMIC DNA]</scope>
    <source>
        <strain evidence="2">KCTC 23984</strain>
    </source>
</reference>
<evidence type="ECO:0000313" key="2">
    <source>
        <dbReference type="Proteomes" id="UP001597641"/>
    </source>
</evidence>
<proteinExistence type="predicted"/>
<dbReference type="SUPFAM" id="SSF53756">
    <property type="entry name" value="UDP-Glycosyltransferase/glycogen phosphorylase"/>
    <property type="match status" value="1"/>
</dbReference>